<proteinExistence type="predicted"/>
<dbReference type="Proteomes" id="UP001057134">
    <property type="component" value="Chromosome"/>
</dbReference>
<protein>
    <recommendedName>
        <fullName evidence="3">LytTR family transcriptional regulator</fullName>
    </recommendedName>
</protein>
<name>A0ABY4RP86_9BACL</name>
<keyword evidence="2" id="KW-1185">Reference proteome</keyword>
<evidence type="ECO:0008006" key="3">
    <source>
        <dbReference type="Google" id="ProtNLM"/>
    </source>
</evidence>
<organism evidence="1 2">
    <name type="scientific">Paenibacillus konkukensis</name>
    <dbReference type="NCBI Taxonomy" id="2020716"/>
    <lineage>
        <taxon>Bacteria</taxon>
        <taxon>Bacillati</taxon>
        <taxon>Bacillota</taxon>
        <taxon>Bacilli</taxon>
        <taxon>Bacillales</taxon>
        <taxon>Paenibacillaceae</taxon>
        <taxon>Paenibacillus</taxon>
    </lineage>
</organism>
<reference evidence="1" key="2">
    <citation type="journal article" date="2021" name="J Anim Sci Technol">
        <title>Complete genome sequence of Paenibacillus konkukensis sp. nov. SK3146 as a potential probiotic strain.</title>
        <authorList>
            <person name="Jung H.I."/>
            <person name="Park S."/>
            <person name="Niu K.M."/>
            <person name="Lee S.W."/>
            <person name="Kothari D."/>
            <person name="Yi K.J."/>
            <person name="Kim S.K."/>
        </authorList>
    </citation>
    <scope>NUCLEOTIDE SEQUENCE</scope>
    <source>
        <strain evidence="1">SK3146</strain>
    </source>
</reference>
<evidence type="ECO:0000313" key="2">
    <source>
        <dbReference type="Proteomes" id="UP001057134"/>
    </source>
</evidence>
<dbReference type="RefSeq" id="WP_249865971.1">
    <property type="nucleotide sequence ID" value="NZ_CP027059.1"/>
</dbReference>
<accession>A0ABY4RP86</accession>
<reference evidence="1" key="1">
    <citation type="submission" date="2018-02" db="EMBL/GenBank/DDBJ databases">
        <authorList>
            <person name="Kim S.-K."/>
            <person name="Jung H.-I."/>
            <person name="Lee S.-W."/>
        </authorList>
    </citation>
    <scope>NUCLEOTIDE SEQUENCE</scope>
    <source>
        <strain evidence="1">SK3146</strain>
    </source>
</reference>
<dbReference type="EMBL" id="CP027059">
    <property type="protein sequence ID" value="UQZ84015.1"/>
    <property type="molecule type" value="Genomic_DNA"/>
</dbReference>
<evidence type="ECO:0000313" key="1">
    <source>
        <dbReference type="EMBL" id="UQZ84015.1"/>
    </source>
</evidence>
<gene>
    <name evidence="1" type="ORF">SK3146_03227</name>
</gene>
<sequence length="148" mass="16536">MSLITEIGSIEAFLQAKFPAAIIVKHTEPAEPAGSTFLLRLVSDTRKSETNLLVRTERTYQIMYWADDANSALETMDTLSAALYQTQLIPVTRASRFIRVVSFSFAQPALADNGLYVCTGTLLTEARQARSQESYEKIQHVYAQQITI</sequence>